<protein>
    <submittedName>
        <fullName evidence="7">Sialic acid TRAP transporter substrate-binding protein SiaP</fullName>
    </submittedName>
</protein>
<evidence type="ECO:0000256" key="6">
    <source>
        <dbReference type="SAM" id="SignalP"/>
    </source>
</evidence>
<feature type="binding site" evidence="5">
    <location>
        <position position="167"/>
    </location>
    <ligand>
        <name>N-acetyl-beta-neuraminate</name>
        <dbReference type="ChEBI" id="CHEBI:58705"/>
    </ligand>
</feature>
<accession>A0AAU8BRT3</accession>
<dbReference type="KEGG" id="vck:PG915_19815"/>
<sequence length="321" mass="35727">MKAINKITIAMLTVGCALSVQAATTLKMGMQASVGSVEYTSAKLLADTVEEMSKGEIKIALYPSAQLGDDRAMLQQLTLGDLDITYAEFGRMGLWIPRAEAVTLPYVAKDYEHLRRMFDSEFGQGVREEMLTKFNWRALDTWYNGTRETTSNRPLNSIEDFKGLKLRVPNAKPNLNYAKLSGASPTPMAFSEVYLALQTNAVDGQENPLPTIKTMKFYEVQDNLAITNHIVNDQMVIISDSTWQKLSESERKIVQDAVLKAGEAHTASVKKQEAELISFFEAEGVTVTYPELAPFREAMQPLYSEFEAKIGESIVKKLAAM</sequence>
<gene>
    <name evidence="7" type="ORF">PG915_19815</name>
</gene>
<dbReference type="InterPro" id="IPR038404">
    <property type="entry name" value="TRAP_DctP_sf"/>
</dbReference>
<comment type="subcellular location">
    <subcellularLocation>
        <location evidence="1">Cell envelope</location>
    </subcellularLocation>
</comment>
<dbReference type="InterPro" id="IPR004682">
    <property type="entry name" value="TRAP_DctP"/>
</dbReference>
<name>A0AAU8BRT3_9VIBR</name>
<comment type="similarity">
    <text evidence="2">Belongs to the bacterial solute-binding protein 7 family.</text>
</comment>
<reference evidence="7" key="1">
    <citation type="submission" date="2023-01" db="EMBL/GenBank/DDBJ databases">
        <title>Vibrio sp. CB1-14 genome sequencing.</title>
        <authorList>
            <person name="Otstavnykh N."/>
            <person name="Isaeva M."/>
            <person name="Meleshko D."/>
        </authorList>
    </citation>
    <scope>NUCLEOTIDE SEQUENCE</scope>
    <source>
        <strain evidence="7">CB1-14</strain>
    </source>
</reference>
<feature type="binding site" evidence="5">
    <location>
        <position position="147"/>
    </location>
    <ligand>
        <name>N-acetyl-beta-neuraminate</name>
        <dbReference type="ChEBI" id="CHEBI:58705"/>
    </ligand>
</feature>
<dbReference type="AlphaFoldDB" id="A0AAU8BRT3"/>
<organism evidence="7">
    <name type="scientific">Vibrio chaetopteri</name>
    <dbReference type="NCBI Taxonomy" id="3016528"/>
    <lineage>
        <taxon>Bacteria</taxon>
        <taxon>Pseudomonadati</taxon>
        <taxon>Pseudomonadota</taxon>
        <taxon>Gammaproteobacteria</taxon>
        <taxon>Vibrionales</taxon>
        <taxon>Vibrionaceae</taxon>
        <taxon>Vibrio</taxon>
    </lineage>
</organism>
<feature type="binding site" evidence="5">
    <location>
        <position position="88"/>
    </location>
    <ligand>
        <name>N-acetyl-beta-neuraminate</name>
        <dbReference type="ChEBI" id="CHEBI:58705"/>
    </ligand>
</feature>
<evidence type="ECO:0000256" key="2">
    <source>
        <dbReference type="ARBA" id="ARBA00009023"/>
    </source>
</evidence>
<evidence type="ECO:0000256" key="1">
    <source>
        <dbReference type="ARBA" id="ARBA00004196"/>
    </source>
</evidence>
<evidence type="ECO:0000256" key="4">
    <source>
        <dbReference type="ARBA" id="ARBA00022729"/>
    </source>
</evidence>
<dbReference type="EMBL" id="CP115921">
    <property type="protein sequence ID" value="XCD18986.1"/>
    <property type="molecule type" value="Genomic_DNA"/>
</dbReference>
<dbReference type="GO" id="GO:0055085">
    <property type="term" value="P:transmembrane transport"/>
    <property type="evidence" value="ECO:0007669"/>
    <property type="project" value="InterPro"/>
</dbReference>
<dbReference type="Pfam" id="PF03480">
    <property type="entry name" value="DctP"/>
    <property type="match status" value="1"/>
</dbReference>
<dbReference type="PIRSF" id="PIRSF006470">
    <property type="entry name" value="DctB"/>
    <property type="match status" value="1"/>
</dbReference>
<dbReference type="GO" id="GO:0030288">
    <property type="term" value="C:outer membrane-bounded periplasmic space"/>
    <property type="evidence" value="ECO:0007669"/>
    <property type="project" value="InterPro"/>
</dbReference>
<dbReference type="RefSeq" id="WP_353500119.1">
    <property type="nucleotide sequence ID" value="NZ_CP115921.1"/>
</dbReference>
<feature type="signal peptide" evidence="6">
    <location>
        <begin position="1"/>
        <end position="22"/>
    </location>
</feature>
<evidence type="ECO:0000256" key="5">
    <source>
        <dbReference type="PIRSR" id="PIRSR006470-1"/>
    </source>
</evidence>
<keyword evidence="3" id="KW-0813">Transport</keyword>
<evidence type="ECO:0000313" key="7">
    <source>
        <dbReference type="EMBL" id="XCD18986.1"/>
    </source>
</evidence>
<dbReference type="PANTHER" id="PTHR33376:SF4">
    <property type="entry name" value="SIALIC ACID-BINDING PERIPLASMIC PROTEIN SIAP"/>
    <property type="match status" value="1"/>
</dbReference>
<dbReference type="NCBIfam" id="TIGR00787">
    <property type="entry name" value="dctP"/>
    <property type="match status" value="1"/>
</dbReference>
<evidence type="ECO:0000256" key="3">
    <source>
        <dbReference type="ARBA" id="ARBA00022448"/>
    </source>
</evidence>
<feature type="binding site" evidence="5">
    <location>
        <position position="207"/>
    </location>
    <ligand>
        <name>N-acetyl-beta-neuraminate</name>
        <dbReference type="ChEBI" id="CHEBI:58705"/>
    </ligand>
</feature>
<dbReference type="CDD" id="cd13672">
    <property type="entry name" value="PBP2_TRAP_Siap"/>
    <property type="match status" value="1"/>
</dbReference>
<keyword evidence="4 6" id="KW-0732">Signal</keyword>
<dbReference type="InterPro" id="IPR018389">
    <property type="entry name" value="DctP_fam"/>
</dbReference>
<dbReference type="NCBIfam" id="NF037995">
    <property type="entry name" value="TRAP_S1"/>
    <property type="match status" value="1"/>
</dbReference>
<proteinExistence type="inferred from homology"/>
<dbReference type="PANTHER" id="PTHR33376">
    <property type="match status" value="1"/>
</dbReference>
<dbReference type="Gene3D" id="3.40.190.170">
    <property type="entry name" value="Bacterial extracellular solute-binding protein, family 7"/>
    <property type="match status" value="1"/>
</dbReference>
<feature type="chain" id="PRO_5043437120" evidence="6">
    <location>
        <begin position="23"/>
        <end position="321"/>
    </location>
</feature>